<keyword evidence="4" id="KW-1185">Reference proteome</keyword>
<gene>
    <name evidence="3" type="ORF">JOF47_001563</name>
</gene>
<reference evidence="3 4" key="1">
    <citation type="submission" date="2021-03" db="EMBL/GenBank/DDBJ databases">
        <title>Sequencing the genomes of 1000 actinobacteria strains.</title>
        <authorList>
            <person name="Klenk H.-P."/>
        </authorList>
    </citation>
    <scope>NUCLEOTIDE SEQUENCE [LARGE SCALE GENOMIC DNA]</scope>
    <source>
        <strain evidence="3 4">DSM 15797</strain>
    </source>
</reference>
<dbReference type="PROSITE" id="PS51257">
    <property type="entry name" value="PROKAR_LIPOPROTEIN"/>
    <property type="match status" value="1"/>
</dbReference>
<comment type="caution">
    <text evidence="3">The sequence shown here is derived from an EMBL/GenBank/DDBJ whole genome shotgun (WGS) entry which is preliminary data.</text>
</comment>
<dbReference type="Proteomes" id="UP001296993">
    <property type="component" value="Unassembled WGS sequence"/>
</dbReference>
<name>A0ABS4XC52_9MICC</name>
<evidence type="ECO:0000256" key="1">
    <source>
        <dbReference type="SAM" id="MobiDB-lite"/>
    </source>
</evidence>
<evidence type="ECO:0000313" key="4">
    <source>
        <dbReference type="Proteomes" id="UP001296993"/>
    </source>
</evidence>
<feature type="region of interest" description="Disordered" evidence="1">
    <location>
        <begin position="250"/>
        <end position="272"/>
    </location>
</feature>
<evidence type="ECO:0000256" key="2">
    <source>
        <dbReference type="SAM" id="SignalP"/>
    </source>
</evidence>
<feature type="chain" id="PRO_5046228773" description="GerMN domain-containing protein" evidence="2">
    <location>
        <begin position="26"/>
        <end position="315"/>
    </location>
</feature>
<evidence type="ECO:0008006" key="5">
    <source>
        <dbReference type="Google" id="ProtNLM"/>
    </source>
</evidence>
<protein>
    <recommendedName>
        <fullName evidence="5">GerMN domain-containing protein</fullName>
    </recommendedName>
</protein>
<evidence type="ECO:0000313" key="3">
    <source>
        <dbReference type="EMBL" id="MBP2386052.1"/>
    </source>
</evidence>
<sequence>MSRSRRAAHSRIAVLALTALLGTSASCGLGTGAEQFSMPASNADVHSAAPLSAVEMEPLSTDRSMPVYWLSESDGTVRLYREFVQIPGVGDPIAASVRYMLNSKPHDTDYFNLWRPSNSIGASVSPGNMITIDLGKKAFGASLDRGLAERSIAQLVFTATAAAANAGILSDGIEPSVRIQVDGSSDFLAFGQIPLDQTFTRDSKLAAPLWVIDPQAGSTVPAGQVDFRGLSASFPGGEFWEIRRRKSMNPLKTKSESTEPVASGQLPTGGDGLDTNEFSFSHKLEAGDYTFTAWGVDATTDKRVAIESKDFTVED</sequence>
<dbReference type="EMBL" id="JAGIOF010000001">
    <property type="protein sequence ID" value="MBP2386052.1"/>
    <property type="molecule type" value="Genomic_DNA"/>
</dbReference>
<keyword evidence="2" id="KW-0732">Signal</keyword>
<feature type="signal peptide" evidence="2">
    <location>
        <begin position="1"/>
        <end position="25"/>
    </location>
</feature>
<dbReference type="RefSeq" id="WP_209997022.1">
    <property type="nucleotide sequence ID" value="NZ_BAAAJY010000003.1"/>
</dbReference>
<organism evidence="3 4">
    <name type="scientific">Paeniglutamicibacter kerguelensis</name>
    <dbReference type="NCBI Taxonomy" id="254788"/>
    <lineage>
        <taxon>Bacteria</taxon>
        <taxon>Bacillati</taxon>
        <taxon>Actinomycetota</taxon>
        <taxon>Actinomycetes</taxon>
        <taxon>Micrococcales</taxon>
        <taxon>Micrococcaceae</taxon>
        <taxon>Paeniglutamicibacter</taxon>
    </lineage>
</organism>
<accession>A0ABS4XC52</accession>
<proteinExistence type="predicted"/>